<dbReference type="PANTHER" id="PTHR24096">
    <property type="entry name" value="LONG-CHAIN-FATTY-ACID--COA LIGASE"/>
    <property type="match status" value="1"/>
</dbReference>
<name>A0A0A1TCN2_9HYPO</name>
<dbReference type="PANTHER" id="PTHR24096:SF295">
    <property type="entry name" value="ACETYL-COA SYNTHETASE-LIKE PROTEIN"/>
    <property type="match status" value="1"/>
</dbReference>
<evidence type="ECO:0000313" key="4">
    <source>
        <dbReference type="Proteomes" id="UP000039046"/>
    </source>
</evidence>
<dbReference type="Gene3D" id="3.40.50.12780">
    <property type="entry name" value="N-terminal domain of ligase-like"/>
    <property type="match status" value="1"/>
</dbReference>
<feature type="domain" description="AMP-dependent synthetase/ligase" evidence="1">
    <location>
        <begin position="59"/>
        <end position="422"/>
    </location>
</feature>
<feature type="domain" description="AMP-binding enzyme C-terminal" evidence="2">
    <location>
        <begin position="473"/>
        <end position="565"/>
    </location>
</feature>
<gene>
    <name evidence="3" type="ORF">VHEMI04034</name>
</gene>
<dbReference type="Pfam" id="PF00501">
    <property type="entry name" value="AMP-binding"/>
    <property type="match status" value="1"/>
</dbReference>
<keyword evidence="4" id="KW-1185">Reference proteome</keyword>
<dbReference type="InterPro" id="IPR000873">
    <property type="entry name" value="AMP-dep_synth/lig_dom"/>
</dbReference>
<dbReference type="EMBL" id="CDHN01000002">
    <property type="protein sequence ID" value="CEJ86192.1"/>
    <property type="molecule type" value="Genomic_DNA"/>
</dbReference>
<dbReference type="GO" id="GO:0016405">
    <property type="term" value="F:CoA-ligase activity"/>
    <property type="evidence" value="ECO:0007669"/>
    <property type="project" value="TreeGrafter"/>
</dbReference>
<evidence type="ECO:0000259" key="1">
    <source>
        <dbReference type="Pfam" id="PF00501"/>
    </source>
</evidence>
<protein>
    <recommendedName>
        <fullName evidence="5">AMP-dependent synthetase/ligase domain-containing protein</fullName>
    </recommendedName>
</protein>
<sequence length="593" mass="64555">MSPPINNSKLAHIGSARKDEEISGNLCRWVFSNPFTRNGRVAAQEPAVAQGRHALATINPNTPLMVDGTTGISFTWQDVYQASLSLAAGIIQLPLRPPRTPRATEPQTGAVVLVCLPNCIQFPIALFGILSAGYTVTMASTGLTATELTTIIEESRTQLVFTTPENRPKIREALAIIKSTSIPIYTISPDSPDLNNMPRTHADNSWQELMLDPLVEPIRMDYAQASQHVAVILWSSGTSGKPKGIIMTHQAFIASIVSLWHVNPHFSEGERWMGVVPFYHIFGLFEPTTFLDMIPKHAITCLHMAPPVALLMAKNTALRAQDFASVRNALCGGAPVAWNVVESIHKRLGLQIRMGYGLSEAGSVSNQVVLHGDISDHKGHVGIPLYGVELKITDTSNANITVAVGNPGRILVRSGGMMKGYLDEPKKTREALDEDGWFDTGDLGIIDEKGRLHITGRLKDVIKVRGFQVSPAELEDIILALPFVADVAVAAVCHEERGTELPRAYVVPTDTQLRLGLCNGQTDAAKLLPLGQDIRACVEKSTIHYKWLKGNIVFLDSIPKSLAGKILRKDLSDKLGVLCCIYEDGLGKRTANL</sequence>
<proteinExistence type="predicted"/>
<dbReference type="Proteomes" id="UP000039046">
    <property type="component" value="Unassembled WGS sequence"/>
</dbReference>
<evidence type="ECO:0008006" key="5">
    <source>
        <dbReference type="Google" id="ProtNLM"/>
    </source>
</evidence>
<dbReference type="InterPro" id="IPR025110">
    <property type="entry name" value="AMP-bd_C"/>
</dbReference>
<dbReference type="AlphaFoldDB" id="A0A0A1TCN2"/>
<dbReference type="SUPFAM" id="SSF56801">
    <property type="entry name" value="Acetyl-CoA synthetase-like"/>
    <property type="match status" value="1"/>
</dbReference>
<organism evidence="3 4">
    <name type="scientific">[Torrubiella] hemipterigena</name>
    <dbReference type="NCBI Taxonomy" id="1531966"/>
    <lineage>
        <taxon>Eukaryota</taxon>
        <taxon>Fungi</taxon>
        <taxon>Dikarya</taxon>
        <taxon>Ascomycota</taxon>
        <taxon>Pezizomycotina</taxon>
        <taxon>Sordariomycetes</taxon>
        <taxon>Hypocreomycetidae</taxon>
        <taxon>Hypocreales</taxon>
        <taxon>Clavicipitaceae</taxon>
        <taxon>Clavicipitaceae incertae sedis</taxon>
        <taxon>'Torrubiella' clade</taxon>
    </lineage>
</organism>
<dbReference type="Gene3D" id="3.30.300.30">
    <property type="match status" value="1"/>
</dbReference>
<dbReference type="InterPro" id="IPR042099">
    <property type="entry name" value="ANL_N_sf"/>
</dbReference>
<dbReference type="InterPro" id="IPR020845">
    <property type="entry name" value="AMP-binding_CS"/>
</dbReference>
<dbReference type="InterPro" id="IPR045851">
    <property type="entry name" value="AMP-bd_C_sf"/>
</dbReference>
<reference evidence="3 4" key="1">
    <citation type="journal article" date="2015" name="Genome Announc.">
        <title>Draft Genome Sequence and Gene Annotation of the Entomopathogenic Fungus Verticillium hemipterigenum.</title>
        <authorList>
            <person name="Horn F."/>
            <person name="Habel A."/>
            <person name="Scharf D.H."/>
            <person name="Dworschak J."/>
            <person name="Brakhage A.A."/>
            <person name="Guthke R."/>
            <person name="Hertweck C."/>
            <person name="Linde J."/>
        </authorList>
    </citation>
    <scope>NUCLEOTIDE SEQUENCE [LARGE SCALE GENOMIC DNA]</scope>
</reference>
<dbReference type="HOGENOM" id="CLU_000022_59_2_1"/>
<evidence type="ECO:0000313" key="3">
    <source>
        <dbReference type="EMBL" id="CEJ86192.1"/>
    </source>
</evidence>
<dbReference type="OrthoDB" id="6509636at2759"/>
<dbReference type="Pfam" id="PF13193">
    <property type="entry name" value="AMP-binding_C"/>
    <property type="match status" value="1"/>
</dbReference>
<dbReference type="PROSITE" id="PS00455">
    <property type="entry name" value="AMP_BINDING"/>
    <property type="match status" value="1"/>
</dbReference>
<accession>A0A0A1TCN2</accession>
<dbReference type="STRING" id="1531966.A0A0A1TCN2"/>
<dbReference type="GO" id="GO:0019748">
    <property type="term" value="P:secondary metabolic process"/>
    <property type="evidence" value="ECO:0007669"/>
    <property type="project" value="TreeGrafter"/>
</dbReference>
<evidence type="ECO:0000259" key="2">
    <source>
        <dbReference type="Pfam" id="PF13193"/>
    </source>
</evidence>